<proteinExistence type="predicted"/>
<dbReference type="AlphaFoldDB" id="A0A2P2QY61"/>
<dbReference type="EMBL" id="GGEC01091466">
    <property type="protein sequence ID" value="MBX71950.1"/>
    <property type="molecule type" value="Transcribed_RNA"/>
</dbReference>
<name>A0A2P2QY61_RHIMU</name>
<reference evidence="1" key="1">
    <citation type="submission" date="2018-02" db="EMBL/GenBank/DDBJ databases">
        <title>Rhizophora mucronata_Transcriptome.</title>
        <authorList>
            <person name="Meera S.P."/>
            <person name="Sreeshan A."/>
            <person name="Augustine A."/>
        </authorList>
    </citation>
    <scope>NUCLEOTIDE SEQUENCE</scope>
    <source>
        <tissue evidence="1">Leaf</tissue>
    </source>
</reference>
<sequence length="27" mass="3138">MMVICLCWFIFYGITAVSWCASPRLII</sequence>
<organism evidence="1">
    <name type="scientific">Rhizophora mucronata</name>
    <name type="common">Asiatic mangrove</name>
    <dbReference type="NCBI Taxonomy" id="61149"/>
    <lineage>
        <taxon>Eukaryota</taxon>
        <taxon>Viridiplantae</taxon>
        <taxon>Streptophyta</taxon>
        <taxon>Embryophyta</taxon>
        <taxon>Tracheophyta</taxon>
        <taxon>Spermatophyta</taxon>
        <taxon>Magnoliopsida</taxon>
        <taxon>eudicotyledons</taxon>
        <taxon>Gunneridae</taxon>
        <taxon>Pentapetalae</taxon>
        <taxon>rosids</taxon>
        <taxon>fabids</taxon>
        <taxon>Malpighiales</taxon>
        <taxon>Rhizophoraceae</taxon>
        <taxon>Rhizophora</taxon>
    </lineage>
</organism>
<protein>
    <submittedName>
        <fullName evidence="1">Uncharacterized protein</fullName>
    </submittedName>
</protein>
<accession>A0A2P2QY61</accession>
<evidence type="ECO:0000313" key="1">
    <source>
        <dbReference type="EMBL" id="MBX71950.1"/>
    </source>
</evidence>